<feature type="transmembrane region" description="Helical" evidence="14">
    <location>
        <begin position="7"/>
        <end position="28"/>
    </location>
</feature>
<dbReference type="InterPro" id="IPR005467">
    <property type="entry name" value="His_kinase_dom"/>
</dbReference>
<dbReference type="STRING" id="1400863.BN873_380074"/>
<reference evidence="19" key="1">
    <citation type="submission" date="2013-07" db="EMBL/GenBank/DDBJ databases">
        <authorList>
            <person name="McIlroy S."/>
        </authorList>
    </citation>
    <scope>NUCLEOTIDE SEQUENCE [LARGE SCALE GENOMIC DNA]</scope>
    <source>
        <strain evidence="19">Run_A_D11</strain>
    </source>
</reference>
<keyword evidence="7 19" id="KW-0418">Kinase</keyword>
<name>W6M5Z1_9GAMM</name>
<evidence type="ECO:0000256" key="3">
    <source>
        <dbReference type="ARBA" id="ARBA00012438"/>
    </source>
</evidence>
<feature type="modified residue" description="4-aspartylphosphate" evidence="12">
    <location>
        <position position="1054"/>
    </location>
</feature>
<dbReference type="SUPFAM" id="SSF55874">
    <property type="entry name" value="ATPase domain of HSP90 chaperone/DNA topoisomerase II/histidine kinase"/>
    <property type="match status" value="1"/>
</dbReference>
<evidence type="ECO:0000259" key="18">
    <source>
        <dbReference type="PROSITE" id="PS50885"/>
    </source>
</evidence>
<evidence type="ECO:0000256" key="4">
    <source>
        <dbReference type="ARBA" id="ARBA00022553"/>
    </source>
</evidence>
<keyword evidence="20" id="KW-1185">Reference proteome</keyword>
<dbReference type="CDD" id="cd06225">
    <property type="entry name" value="HAMP"/>
    <property type="match status" value="1"/>
</dbReference>
<keyword evidence="4 12" id="KW-0597">Phosphoprotein</keyword>
<dbReference type="CDD" id="cd00082">
    <property type="entry name" value="HisKA"/>
    <property type="match status" value="1"/>
</dbReference>
<dbReference type="InterPro" id="IPR035965">
    <property type="entry name" value="PAS-like_dom_sf"/>
</dbReference>
<dbReference type="CDD" id="cd16922">
    <property type="entry name" value="HATPase_EvgS-ArcB-TorS-like"/>
    <property type="match status" value="1"/>
</dbReference>
<dbReference type="PROSITE" id="PS50110">
    <property type="entry name" value="RESPONSE_REGULATORY"/>
    <property type="match status" value="2"/>
</dbReference>
<dbReference type="InterPro" id="IPR013656">
    <property type="entry name" value="PAS_4"/>
</dbReference>
<comment type="caution">
    <text evidence="19">The sequence shown here is derived from an EMBL/GenBank/DDBJ whole genome shotgun (WGS) entry which is preliminary data.</text>
</comment>
<dbReference type="Pfam" id="PF00512">
    <property type="entry name" value="HisKA"/>
    <property type="match status" value="1"/>
</dbReference>
<dbReference type="InterPro" id="IPR001789">
    <property type="entry name" value="Sig_transdc_resp-reg_receiver"/>
</dbReference>
<feature type="domain" description="Histidine kinase" evidence="15">
    <location>
        <begin position="617"/>
        <end position="838"/>
    </location>
</feature>
<keyword evidence="14" id="KW-0812">Transmembrane</keyword>
<keyword evidence="6" id="KW-0547">Nucleotide-binding</keyword>
<evidence type="ECO:0000256" key="14">
    <source>
        <dbReference type="SAM" id="Phobius"/>
    </source>
</evidence>
<dbReference type="Pfam" id="PF08448">
    <property type="entry name" value="PAS_4"/>
    <property type="match status" value="1"/>
</dbReference>
<dbReference type="PROSITE" id="PS50112">
    <property type="entry name" value="PAS"/>
    <property type="match status" value="1"/>
</dbReference>
<evidence type="ECO:0000256" key="1">
    <source>
        <dbReference type="ARBA" id="ARBA00000085"/>
    </source>
</evidence>
<dbReference type="Pfam" id="PF02518">
    <property type="entry name" value="HATPase_c"/>
    <property type="match status" value="1"/>
</dbReference>
<dbReference type="NCBIfam" id="TIGR00229">
    <property type="entry name" value="sensory_box"/>
    <property type="match status" value="1"/>
</dbReference>
<dbReference type="Gene3D" id="6.10.340.10">
    <property type="match status" value="1"/>
</dbReference>
<dbReference type="AlphaFoldDB" id="W6M5Z1"/>
<dbReference type="EMBL" id="CBTJ020000045">
    <property type="protein sequence ID" value="CDI03092.1"/>
    <property type="molecule type" value="Genomic_DNA"/>
</dbReference>
<keyword evidence="14" id="KW-0472">Membrane</keyword>
<dbReference type="InterPro" id="IPR003660">
    <property type="entry name" value="HAMP_dom"/>
</dbReference>
<dbReference type="Proteomes" id="UP000035760">
    <property type="component" value="Unassembled WGS sequence"/>
</dbReference>
<keyword evidence="9" id="KW-0902">Two-component regulatory system</keyword>
<feature type="transmembrane region" description="Helical" evidence="14">
    <location>
        <begin position="368"/>
        <end position="386"/>
    </location>
</feature>
<protein>
    <recommendedName>
        <fullName evidence="11">Sensory/regulatory protein RpfC</fullName>
        <ecNumber evidence="3">2.7.13.3</ecNumber>
    </recommendedName>
</protein>
<evidence type="ECO:0000313" key="20">
    <source>
        <dbReference type="Proteomes" id="UP000035760"/>
    </source>
</evidence>
<dbReference type="Pfam" id="PF00072">
    <property type="entry name" value="Response_reg"/>
    <property type="match status" value="2"/>
</dbReference>
<reference evidence="19" key="2">
    <citation type="submission" date="2014-03" db="EMBL/GenBank/DDBJ databases">
        <title>Candidatus Competibacter-lineage genomes retrieved from metagenomes reveal functional metabolic diversity.</title>
        <authorList>
            <person name="McIlroy S.J."/>
            <person name="Albertsen M."/>
            <person name="Andresen E.K."/>
            <person name="Saunders A.M."/>
            <person name="Kristiansen R."/>
            <person name="Stokholm-Bjerregaard M."/>
            <person name="Nielsen K.L."/>
            <person name="Nielsen P.H."/>
        </authorList>
    </citation>
    <scope>NUCLEOTIDE SEQUENCE</scope>
    <source>
        <strain evidence="19">Run_A_D11</strain>
    </source>
</reference>
<dbReference type="PROSITE" id="PS50885">
    <property type="entry name" value="HAMP"/>
    <property type="match status" value="1"/>
</dbReference>
<keyword evidence="14" id="KW-1133">Transmembrane helix</keyword>
<comment type="subcellular location">
    <subcellularLocation>
        <location evidence="2">Membrane</location>
    </subcellularLocation>
</comment>
<evidence type="ECO:0000256" key="5">
    <source>
        <dbReference type="ARBA" id="ARBA00022679"/>
    </source>
</evidence>
<comment type="catalytic activity">
    <reaction evidence="1">
        <text>ATP + protein L-histidine = ADP + protein N-phospho-L-histidine.</text>
        <dbReference type="EC" id="2.7.13.3"/>
    </reaction>
</comment>
<dbReference type="InterPro" id="IPR036097">
    <property type="entry name" value="HisK_dim/P_sf"/>
</dbReference>
<feature type="domain" description="PAS" evidence="17">
    <location>
        <begin position="477"/>
        <end position="547"/>
    </location>
</feature>
<evidence type="ECO:0000259" key="17">
    <source>
        <dbReference type="PROSITE" id="PS50112"/>
    </source>
</evidence>
<sequence>MKLRLRIFLWLIPVLLPVFVILYLNYIAQRNAETERYLKMGALTVEKGAKEINDYLDLKNTTFNLLLEALLHLSVDTSHLTEEIDTQVGILLRVNPGFSMLAYTDQQGRIEYARVGFNQNDVHLLPRDITGKIALTLEQQSQLLDRYRLWRDQVPSFEQQQKETREQLASLLSVSKKNSIQYRKLQQRLIALQMALAHPPVTVFFGGKDLATSAGLPFQADTFLFAVPLITSQQVHTGFLLGVLDWSVIEDKWFSVKSDLKLSGMPSADLIMYDSKNRKSLFNQNKVSIESLINFTGWNQGLTSYIPSEKAYFSSVPLISPDDLALVNQQIISVDSLEIANKKFEYRLVAYFPEQDIFFYSNALLKQSLTVVLICICLLIAVIFILSHQIARPIIKVTGLARQVAEGDFHEKMHINRKDEIGILANSFDIMSDQVRQNQLELQTANQQLQALNNELEHRVEERTAKIEEREKQLLRERNFSDAAINSLPGIFFLLNRQLQLIRRNNTHPQAMGYSEDELAKMHLLDFVSEGDKLRVKNGARKVFEEGATEIEVDIVTKSGSLVPYYFVGRRLQVDDQPCLLGIGLDISERRATAITLNDALHRAEAANRAKSTFLATMSHEIRTPMNAIIGFCHLAFNTELTTVQRDYLNKIWASSQLLLKIINDVLDFSKIEAGKLTIEQAPFDLEQVFSKLIDIVRVKLHEKKLEIILSISPEIPKNLIGDPLRIGQLLLNYTSNAIKFTEKGEICVSANIREWHGDSVLLYFSVRDTGIGLTEEQQATLFQSFQQADMSTTRKYGGTGLGLAISKRLAELMGGEVGMRSTYGQGSVFWFTARVGVGDTDPQNRLPSQRLRGVRTLVVDDSAAARLVMQEMLTTMHVAVRIVSGGLMALDAIERAVAEGSPYNLIFLDQEMPGMDCAELAQRIRNLGLEPSPYIVMAITHDTEQSTRWLDERIADALLKKPVTFSSLFNVIAGFLGSEQIDNSAYEKTLHGVEQDLSAIKGGRVLVVEDNEINRLVATLFLSELGVEVETAENGQIALEKIYSQPYDLVLMDMQMPVMDGVTATKELRKNPQWQNLPVIAMTANAMQQDYQACMAAGMVDYIAKPFDPEHLKGLLLKWIKPRSGLFNSSL</sequence>
<dbReference type="SUPFAM" id="SSF158472">
    <property type="entry name" value="HAMP domain-like"/>
    <property type="match status" value="1"/>
</dbReference>
<dbReference type="GO" id="GO:0000155">
    <property type="term" value="F:phosphorelay sensor kinase activity"/>
    <property type="evidence" value="ECO:0007669"/>
    <property type="project" value="InterPro"/>
</dbReference>
<dbReference type="RefSeq" id="WP_053085299.1">
    <property type="nucleotide sequence ID" value="NZ_CBTJ020000045.1"/>
</dbReference>
<dbReference type="InterPro" id="IPR000014">
    <property type="entry name" value="PAS"/>
</dbReference>
<keyword evidence="8" id="KW-0067">ATP-binding</keyword>
<proteinExistence type="predicted"/>
<evidence type="ECO:0000313" key="19">
    <source>
        <dbReference type="EMBL" id="CDI03092.1"/>
    </source>
</evidence>
<dbReference type="PROSITE" id="PS50109">
    <property type="entry name" value="HIS_KIN"/>
    <property type="match status" value="1"/>
</dbReference>
<accession>W6M5Z1</accession>
<dbReference type="PANTHER" id="PTHR45339">
    <property type="entry name" value="HYBRID SIGNAL TRANSDUCTION HISTIDINE KINASE J"/>
    <property type="match status" value="1"/>
</dbReference>
<dbReference type="PANTHER" id="PTHR45339:SF1">
    <property type="entry name" value="HYBRID SIGNAL TRANSDUCTION HISTIDINE KINASE J"/>
    <property type="match status" value="1"/>
</dbReference>
<dbReference type="Gene3D" id="3.30.450.20">
    <property type="entry name" value="PAS domain"/>
    <property type="match status" value="1"/>
</dbReference>
<dbReference type="OrthoDB" id="9810730at2"/>
<dbReference type="Gene3D" id="1.10.287.130">
    <property type="match status" value="1"/>
</dbReference>
<dbReference type="FunFam" id="3.30.565.10:FF:000010">
    <property type="entry name" value="Sensor histidine kinase RcsC"/>
    <property type="match status" value="1"/>
</dbReference>
<evidence type="ECO:0000256" key="12">
    <source>
        <dbReference type="PROSITE-ProRule" id="PRU00169"/>
    </source>
</evidence>
<comment type="subunit">
    <text evidence="10">At low DSF concentrations, interacts with RpfF.</text>
</comment>
<dbReference type="EC" id="2.7.13.3" evidence="3"/>
<dbReference type="SMART" id="SM00304">
    <property type="entry name" value="HAMP"/>
    <property type="match status" value="1"/>
</dbReference>
<dbReference type="Gene3D" id="3.30.565.10">
    <property type="entry name" value="Histidine kinase-like ATPase, C-terminal domain"/>
    <property type="match status" value="1"/>
</dbReference>
<dbReference type="InterPro" id="IPR004358">
    <property type="entry name" value="Sig_transdc_His_kin-like_C"/>
</dbReference>
<dbReference type="SUPFAM" id="SSF47384">
    <property type="entry name" value="Homodimeric domain of signal transducing histidine kinase"/>
    <property type="match status" value="1"/>
</dbReference>
<dbReference type="InterPro" id="IPR003594">
    <property type="entry name" value="HATPase_dom"/>
</dbReference>
<dbReference type="GO" id="GO:0016020">
    <property type="term" value="C:membrane"/>
    <property type="evidence" value="ECO:0007669"/>
    <property type="project" value="UniProtKB-SubCell"/>
</dbReference>
<evidence type="ECO:0000256" key="10">
    <source>
        <dbReference type="ARBA" id="ARBA00064003"/>
    </source>
</evidence>
<dbReference type="SMART" id="SM00387">
    <property type="entry name" value="HATPase_c"/>
    <property type="match status" value="1"/>
</dbReference>
<dbReference type="PRINTS" id="PR00344">
    <property type="entry name" value="BCTRLSENSOR"/>
</dbReference>
<dbReference type="FunFam" id="1.10.287.130:FF:000002">
    <property type="entry name" value="Two-component osmosensing histidine kinase"/>
    <property type="match status" value="1"/>
</dbReference>
<keyword evidence="5 19" id="KW-0808">Transferase</keyword>
<feature type="domain" description="HAMP" evidence="18">
    <location>
        <begin position="388"/>
        <end position="440"/>
    </location>
</feature>
<evidence type="ECO:0000256" key="2">
    <source>
        <dbReference type="ARBA" id="ARBA00004370"/>
    </source>
</evidence>
<feature type="coiled-coil region" evidence="13">
    <location>
        <begin position="435"/>
        <end position="473"/>
    </location>
</feature>
<evidence type="ECO:0000256" key="9">
    <source>
        <dbReference type="ARBA" id="ARBA00023012"/>
    </source>
</evidence>
<evidence type="ECO:0000256" key="6">
    <source>
        <dbReference type="ARBA" id="ARBA00022741"/>
    </source>
</evidence>
<evidence type="ECO:0000256" key="8">
    <source>
        <dbReference type="ARBA" id="ARBA00022840"/>
    </source>
</evidence>
<dbReference type="GO" id="GO:0005524">
    <property type="term" value="F:ATP binding"/>
    <property type="evidence" value="ECO:0007669"/>
    <property type="project" value="UniProtKB-KW"/>
</dbReference>
<evidence type="ECO:0000259" key="16">
    <source>
        <dbReference type="PROSITE" id="PS50110"/>
    </source>
</evidence>
<dbReference type="SUPFAM" id="SSF52172">
    <property type="entry name" value="CheY-like"/>
    <property type="match status" value="2"/>
</dbReference>
<dbReference type="Pfam" id="PF00672">
    <property type="entry name" value="HAMP"/>
    <property type="match status" value="1"/>
</dbReference>
<dbReference type="SMART" id="SM00448">
    <property type="entry name" value="REC"/>
    <property type="match status" value="2"/>
</dbReference>
<dbReference type="CDD" id="cd17546">
    <property type="entry name" value="REC_hyHK_CKI1_RcsC-like"/>
    <property type="match status" value="2"/>
</dbReference>
<evidence type="ECO:0000256" key="13">
    <source>
        <dbReference type="SAM" id="Coils"/>
    </source>
</evidence>
<evidence type="ECO:0000256" key="11">
    <source>
        <dbReference type="ARBA" id="ARBA00068150"/>
    </source>
</evidence>
<feature type="modified residue" description="4-aspartylphosphate" evidence="12">
    <location>
        <position position="910"/>
    </location>
</feature>
<keyword evidence="13" id="KW-0175">Coiled coil</keyword>
<dbReference type="SUPFAM" id="SSF55785">
    <property type="entry name" value="PYP-like sensor domain (PAS domain)"/>
    <property type="match status" value="1"/>
</dbReference>
<dbReference type="InterPro" id="IPR003661">
    <property type="entry name" value="HisK_dim/P_dom"/>
</dbReference>
<dbReference type="InterPro" id="IPR036890">
    <property type="entry name" value="HATPase_C_sf"/>
</dbReference>
<gene>
    <name evidence="19" type="ORF">BN873_380074</name>
</gene>
<feature type="domain" description="Response regulatory" evidence="16">
    <location>
        <begin position="1005"/>
        <end position="1121"/>
    </location>
</feature>
<evidence type="ECO:0000259" key="15">
    <source>
        <dbReference type="PROSITE" id="PS50109"/>
    </source>
</evidence>
<feature type="domain" description="Response regulatory" evidence="16">
    <location>
        <begin position="856"/>
        <end position="977"/>
    </location>
</feature>
<organism evidence="19 20">
    <name type="scientific">Candidatus Competibacter denitrificans Run_A_D11</name>
    <dbReference type="NCBI Taxonomy" id="1400863"/>
    <lineage>
        <taxon>Bacteria</taxon>
        <taxon>Pseudomonadati</taxon>
        <taxon>Pseudomonadota</taxon>
        <taxon>Gammaproteobacteria</taxon>
        <taxon>Candidatus Competibacteraceae</taxon>
        <taxon>Candidatus Competibacter</taxon>
    </lineage>
</organism>
<dbReference type="InterPro" id="IPR011006">
    <property type="entry name" value="CheY-like_superfamily"/>
</dbReference>
<dbReference type="Gene3D" id="3.40.50.2300">
    <property type="match status" value="2"/>
</dbReference>
<evidence type="ECO:0000256" key="7">
    <source>
        <dbReference type="ARBA" id="ARBA00022777"/>
    </source>
</evidence>
<dbReference type="SMART" id="SM00388">
    <property type="entry name" value="HisKA"/>
    <property type="match status" value="1"/>
</dbReference>